<evidence type="ECO:0000256" key="4">
    <source>
        <dbReference type="ARBA" id="ARBA00023125"/>
    </source>
</evidence>
<name>A0A370HSP2_9NOCA</name>
<dbReference type="SUPFAM" id="SSF88946">
    <property type="entry name" value="Sigma2 domain of RNA polymerase sigma factors"/>
    <property type="match status" value="1"/>
</dbReference>
<evidence type="ECO:0000256" key="3">
    <source>
        <dbReference type="ARBA" id="ARBA00023082"/>
    </source>
</evidence>
<sequence length="211" mass="23570">MLSFDAAERSSGGSTESPTVRHRSFELSEATDRQLLDAHTEGNRHAFAVLFRRHYDHLWQVALRTSYTAEDAADSLQDALLSAHRGAASFRGEAEVRSWLHRIVVNACLDRIRRNKSRASVSLSDETVAEPAAERDDIAHREISMVVDAALFTLPEDQRAALVAIDMEGYTVAEAARLLGVAEGTIKSRCARGRKRLQQELRFLRNPGNRM</sequence>
<dbReference type="Pfam" id="PF04542">
    <property type="entry name" value="Sigma70_r2"/>
    <property type="match status" value="1"/>
</dbReference>
<dbReference type="InterPro" id="IPR036388">
    <property type="entry name" value="WH-like_DNA-bd_sf"/>
</dbReference>
<evidence type="ECO:0000256" key="1">
    <source>
        <dbReference type="ARBA" id="ARBA00010641"/>
    </source>
</evidence>
<dbReference type="Gene3D" id="1.10.1740.10">
    <property type="match status" value="1"/>
</dbReference>
<comment type="similarity">
    <text evidence="1">Belongs to the sigma-70 factor family. ECF subfamily.</text>
</comment>
<dbReference type="InterPro" id="IPR013325">
    <property type="entry name" value="RNA_pol_sigma_r2"/>
</dbReference>
<feature type="region of interest" description="Disordered" evidence="6">
    <location>
        <begin position="1"/>
        <end position="23"/>
    </location>
</feature>
<dbReference type="Proteomes" id="UP000254869">
    <property type="component" value="Unassembled WGS sequence"/>
</dbReference>
<dbReference type="Pfam" id="PF08281">
    <property type="entry name" value="Sigma70_r4_2"/>
    <property type="match status" value="1"/>
</dbReference>
<organism evidence="9 10">
    <name type="scientific">Nocardia pseudobrasiliensis</name>
    <dbReference type="NCBI Taxonomy" id="45979"/>
    <lineage>
        <taxon>Bacteria</taxon>
        <taxon>Bacillati</taxon>
        <taxon>Actinomycetota</taxon>
        <taxon>Actinomycetes</taxon>
        <taxon>Mycobacteriales</taxon>
        <taxon>Nocardiaceae</taxon>
        <taxon>Nocardia</taxon>
    </lineage>
</organism>
<dbReference type="PANTHER" id="PTHR43133">
    <property type="entry name" value="RNA POLYMERASE ECF-TYPE SIGMA FACTO"/>
    <property type="match status" value="1"/>
</dbReference>
<dbReference type="PANTHER" id="PTHR43133:SF50">
    <property type="entry name" value="ECF RNA POLYMERASE SIGMA FACTOR SIGM"/>
    <property type="match status" value="1"/>
</dbReference>
<dbReference type="GO" id="GO:0016987">
    <property type="term" value="F:sigma factor activity"/>
    <property type="evidence" value="ECO:0007669"/>
    <property type="project" value="UniProtKB-KW"/>
</dbReference>
<keyword evidence="2" id="KW-0805">Transcription regulation</keyword>
<dbReference type="InterPro" id="IPR013324">
    <property type="entry name" value="RNA_pol_sigma_r3/r4-like"/>
</dbReference>
<evidence type="ECO:0000313" key="9">
    <source>
        <dbReference type="EMBL" id="RDI61536.1"/>
    </source>
</evidence>
<feature type="domain" description="RNA polymerase sigma-70 region 2" evidence="7">
    <location>
        <begin position="50"/>
        <end position="117"/>
    </location>
</feature>
<dbReference type="STRING" id="1210086.GCA_001613105_05729"/>
<feature type="domain" description="RNA polymerase sigma factor 70 region 4 type 2" evidence="8">
    <location>
        <begin position="147"/>
        <end position="197"/>
    </location>
</feature>
<evidence type="ECO:0000259" key="7">
    <source>
        <dbReference type="Pfam" id="PF04542"/>
    </source>
</evidence>
<protein>
    <submittedName>
        <fullName evidence="9">RNA polymerase ECF family sigma subunit</fullName>
    </submittedName>
</protein>
<keyword evidence="5" id="KW-0804">Transcription</keyword>
<dbReference type="EMBL" id="QQBC01000013">
    <property type="protein sequence ID" value="RDI61536.1"/>
    <property type="molecule type" value="Genomic_DNA"/>
</dbReference>
<dbReference type="InterPro" id="IPR013249">
    <property type="entry name" value="RNA_pol_sigma70_r4_t2"/>
</dbReference>
<keyword evidence="10" id="KW-1185">Reference proteome</keyword>
<evidence type="ECO:0000256" key="5">
    <source>
        <dbReference type="ARBA" id="ARBA00023163"/>
    </source>
</evidence>
<evidence type="ECO:0000256" key="2">
    <source>
        <dbReference type="ARBA" id="ARBA00023015"/>
    </source>
</evidence>
<keyword evidence="4" id="KW-0238">DNA-binding</keyword>
<evidence type="ECO:0000256" key="6">
    <source>
        <dbReference type="SAM" id="MobiDB-lite"/>
    </source>
</evidence>
<gene>
    <name evidence="9" type="ORF">DFR76_11334</name>
</gene>
<dbReference type="CDD" id="cd06171">
    <property type="entry name" value="Sigma70_r4"/>
    <property type="match status" value="1"/>
</dbReference>
<dbReference type="InterPro" id="IPR039425">
    <property type="entry name" value="RNA_pol_sigma-70-like"/>
</dbReference>
<evidence type="ECO:0000313" key="10">
    <source>
        <dbReference type="Proteomes" id="UP000254869"/>
    </source>
</evidence>
<dbReference type="NCBIfam" id="NF007225">
    <property type="entry name" value="PRK09643.1"/>
    <property type="match status" value="1"/>
</dbReference>
<dbReference type="NCBIfam" id="TIGR02937">
    <property type="entry name" value="sigma70-ECF"/>
    <property type="match status" value="1"/>
</dbReference>
<dbReference type="GO" id="GO:0006352">
    <property type="term" value="P:DNA-templated transcription initiation"/>
    <property type="evidence" value="ECO:0007669"/>
    <property type="project" value="InterPro"/>
</dbReference>
<proteinExistence type="inferred from homology"/>
<dbReference type="Gene3D" id="1.10.10.10">
    <property type="entry name" value="Winged helix-like DNA-binding domain superfamily/Winged helix DNA-binding domain"/>
    <property type="match status" value="1"/>
</dbReference>
<evidence type="ECO:0000259" key="8">
    <source>
        <dbReference type="Pfam" id="PF08281"/>
    </source>
</evidence>
<dbReference type="SUPFAM" id="SSF88659">
    <property type="entry name" value="Sigma3 and sigma4 domains of RNA polymerase sigma factors"/>
    <property type="match status" value="1"/>
</dbReference>
<dbReference type="AlphaFoldDB" id="A0A370HSP2"/>
<dbReference type="InterPro" id="IPR007627">
    <property type="entry name" value="RNA_pol_sigma70_r2"/>
</dbReference>
<dbReference type="GO" id="GO:0003677">
    <property type="term" value="F:DNA binding"/>
    <property type="evidence" value="ECO:0007669"/>
    <property type="project" value="UniProtKB-KW"/>
</dbReference>
<reference evidence="9 10" key="1">
    <citation type="submission" date="2018-07" db="EMBL/GenBank/DDBJ databases">
        <title>Genomic Encyclopedia of Type Strains, Phase IV (KMG-IV): sequencing the most valuable type-strain genomes for metagenomic binning, comparative biology and taxonomic classification.</title>
        <authorList>
            <person name="Goeker M."/>
        </authorList>
    </citation>
    <scope>NUCLEOTIDE SEQUENCE [LARGE SCALE GENOMIC DNA]</scope>
    <source>
        <strain evidence="9 10">DSM 44290</strain>
    </source>
</reference>
<accession>A0A370HSP2</accession>
<comment type="caution">
    <text evidence="9">The sequence shown here is derived from an EMBL/GenBank/DDBJ whole genome shotgun (WGS) entry which is preliminary data.</text>
</comment>
<keyword evidence="3" id="KW-0731">Sigma factor</keyword>
<dbReference type="InterPro" id="IPR014284">
    <property type="entry name" value="RNA_pol_sigma-70_dom"/>
</dbReference>